<keyword evidence="2" id="KW-1185">Reference proteome</keyword>
<keyword evidence="1" id="KW-0808">Transferase</keyword>
<reference evidence="1 2" key="1">
    <citation type="submission" date="2020-08" db="EMBL/GenBank/DDBJ databases">
        <title>Genomic Encyclopedia of Type Strains, Phase IV (KMG-IV): sequencing the most valuable type-strain genomes for metagenomic binning, comparative biology and taxonomic classification.</title>
        <authorList>
            <person name="Goeker M."/>
        </authorList>
    </citation>
    <scope>NUCLEOTIDE SEQUENCE [LARGE SCALE GENOMIC DNA]</scope>
    <source>
        <strain evidence="1 2">DSM 27057</strain>
    </source>
</reference>
<dbReference type="RefSeq" id="WP_183624116.1">
    <property type="nucleotide sequence ID" value="NZ_JACIDX010000005.1"/>
</dbReference>
<dbReference type="Proteomes" id="UP000548867">
    <property type="component" value="Unassembled WGS sequence"/>
</dbReference>
<keyword evidence="1" id="KW-0418">Kinase</keyword>
<protein>
    <submittedName>
        <fullName evidence="1">Putative nucleotide-binding protein (Sugar kinase/HSP70/actin superfamily)</fullName>
    </submittedName>
</protein>
<evidence type="ECO:0000313" key="1">
    <source>
        <dbReference type="EMBL" id="MBB3954538.1"/>
    </source>
</evidence>
<dbReference type="GO" id="GO:0016301">
    <property type="term" value="F:kinase activity"/>
    <property type="evidence" value="ECO:0007669"/>
    <property type="project" value="UniProtKB-KW"/>
</dbReference>
<dbReference type="AlphaFoldDB" id="A0A7W6G5S2"/>
<evidence type="ECO:0000313" key="2">
    <source>
        <dbReference type="Proteomes" id="UP000548867"/>
    </source>
</evidence>
<sequence length="68" mass="7588">MLNVMQAVTPADTMVEISVRVMAFWSVIYGYAMQRSKPMLKPYEPSDLSAQAVDRRVLVQAVKAALVD</sequence>
<gene>
    <name evidence="1" type="ORF">GGR38_001477</name>
</gene>
<accession>A0A7W6G5S2</accession>
<comment type="caution">
    <text evidence="1">The sequence shown here is derived from an EMBL/GenBank/DDBJ whole genome shotgun (WGS) entry which is preliminary data.</text>
</comment>
<dbReference type="EMBL" id="JACIDX010000005">
    <property type="protein sequence ID" value="MBB3954538.1"/>
    <property type="molecule type" value="Genomic_DNA"/>
</dbReference>
<name>A0A7W6G5S2_9SPHN</name>
<proteinExistence type="predicted"/>
<organism evidence="1 2">
    <name type="scientific">Novosphingobium sediminicola</name>
    <dbReference type="NCBI Taxonomy" id="563162"/>
    <lineage>
        <taxon>Bacteria</taxon>
        <taxon>Pseudomonadati</taxon>
        <taxon>Pseudomonadota</taxon>
        <taxon>Alphaproteobacteria</taxon>
        <taxon>Sphingomonadales</taxon>
        <taxon>Sphingomonadaceae</taxon>
        <taxon>Novosphingobium</taxon>
    </lineage>
</organism>